<feature type="region of interest" description="Disordered" evidence="1">
    <location>
        <begin position="93"/>
        <end position="140"/>
    </location>
</feature>
<proteinExistence type="predicted"/>
<sequence>RSTFERRGWLSEICCFICRKSINGLASHGERKQQQLTASGECSWGDGRNDGADIFEEGLLPCPEVRCKFDFSSGLPEPLDSCQLQEFTPLRETNVVGQGKKESGAGEPCSGTDKQAKTVSGLKDVSRSGNHADDCLTGQG</sequence>
<name>A0AAQ4EWT0_AMBAM</name>
<feature type="non-terminal residue" evidence="2">
    <location>
        <position position="1"/>
    </location>
</feature>
<accession>A0AAQ4EWT0</accession>
<gene>
    <name evidence="2" type="ORF">V5799_019508</name>
</gene>
<comment type="caution">
    <text evidence="2">The sequence shown here is derived from an EMBL/GenBank/DDBJ whole genome shotgun (WGS) entry which is preliminary data.</text>
</comment>
<dbReference type="EMBL" id="JARKHS020010121">
    <property type="protein sequence ID" value="KAK8779151.1"/>
    <property type="molecule type" value="Genomic_DNA"/>
</dbReference>
<keyword evidence="3" id="KW-1185">Reference proteome</keyword>
<dbReference type="AlphaFoldDB" id="A0AAQ4EWT0"/>
<organism evidence="2 3">
    <name type="scientific">Amblyomma americanum</name>
    <name type="common">Lone star tick</name>
    <dbReference type="NCBI Taxonomy" id="6943"/>
    <lineage>
        <taxon>Eukaryota</taxon>
        <taxon>Metazoa</taxon>
        <taxon>Ecdysozoa</taxon>
        <taxon>Arthropoda</taxon>
        <taxon>Chelicerata</taxon>
        <taxon>Arachnida</taxon>
        <taxon>Acari</taxon>
        <taxon>Parasitiformes</taxon>
        <taxon>Ixodida</taxon>
        <taxon>Ixodoidea</taxon>
        <taxon>Ixodidae</taxon>
        <taxon>Amblyomminae</taxon>
        <taxon>Amblyomma</taxon>
    </lineage>
</organism>
<reference evidence="2 3" key="1">
    <citation type="journal article" date="2023" name="Arcadia Sci">
        <title>De novo assembly of a long-read Amblyomma americanum tick genome.</title>
        <authorList>
            <person name="Chou S."/>
            <person name="Poskanzer K.E."/>
            <person name="Rollins M."/>
            <person name="Thuy-Boun P.S."/>
        </authorList>
    </citation>
    <scope>NUCLEOTIDE SEQUENCE [LARGE SCALE GENOMIC DNA]</scope>
    <source>
        <strain evidence="2">F_SG_1</strain>
        <tissue evidence="2">Salivary glands</tissue>
    </source>
</reference>
<evidence type="ECO:0000313" key="2">
    <source>
        <dbReference type="EMBL" id="KAK8779151.1"/>
    </source>
</evidence>
<evidence type="ECO:0000313" key="3">
    <source>
        <dbReference type="Proteomes" id="UP001321473"/>
    </source>
</evidence>
<evidence type="ECO:0000256" key="1">
    <source>
        <dbReference type="SAM" id="MobiDB-lite"/>
    </source>
</evidence>
<feature type="compositionally biased region" description="Basic and acidic residues" evidence="1">
    <location>
        <begin position="124"/>
        <end position="134"/>
    </location>
</feature>
<protein>
    <submittedName>
        <fullName evidence="2">Uncharacterized protein</fullName>
    </submittedName>
</protein>
<dbReference type="Proteomes" id="UP001321473">
    <property type="component" value="Unassembled WGS sequence"/>
</dbReference>